<feature type="transmembrane region" description="Helical" evidence="1">
    <location>
        <begin position="617"/>
        <end position="636"/>
    </location>
</feature>
<dbReference type="Proteomes" id="UP001152876">
    <property type="component" value="Unassembled WGS sequence"/>
</dbReference>
<protein>
    <recommendedName>
        <fullName evidence="2">DUF3592 domain-containing protein</fullName>
    </recommendedName>
</protein>
<keyword evidence="1" id="KW-0472">Membrane</keyword>
<feature type="transmembrane region" description="Helical" evidence="1">
    <location>
        <begin position="235"/>
        <end position="256"/>
    </location>
</feature>
<feature type="transmembrane region" description="Helical" evidence="1">
    <location>
        <begin position="7"/>
        <end position="27"/>
    </location>
</feature>
<evidence type="ECO:0000313" key="4">
    <source>
        <dbReference type="Proteomes" id="UP001152876"/>
    </source>
</evidence>
<feature type="transmembrane region" description="Helical" evidence="1">
    <location>
        <begin position="488"/>
        <end position="505"/>
    </location>
</feature>
<feature type="transmembrane region" description="Helical" evidence="1">
    <location>
        <begin position="456"/>
        <end position="476"/>
    </location>
</feature>
<dbReference type="EMBL" id="AOGK01000011">
    <property type="protein sequence ID" value="MDG5976361.1"/>
    <property type="molecule type" value="Genomic_DNA"/>
</dbReference>
<proteinExistence type="predicted"/>
<feature type="transmembrane region" description="Helical" evidence="1">
    <location>
        <begin position="140"/>
        <end position="165"/>
    </location>
</feature>
<name>A0A9X4NTK6_9BURK</name>
<keyword evidence="1" id="KW-1133">Transmembrane helix</keyword>
<gene>
    <name evidence="3" type="ORF">H010_13936</name>
</gene>
<feature type="domain" description="DUF3592" evidence="2">
    <location>
        <begin position="48"/>
        <end position="138"/>
    </location>
</feature>
<evidence type="ECO:0000313" key="3">
    <source>
        <dbReference type="EMBL" id="MDG5976361.1"/>
    </source>
</evidence>
<evidence type="ECO:0000259" key="2">
    <source>
        <dbReference type="Pfam" id="PF12158"/>
    </source>
</evidence>
<comment type="caution">
    <text evidence="3">The sequence shown here is derived from an EMBL/GenBank/DDBJ whole genome shotgun (WGS) entry which is preliminary data.</text>
</comment>
<keyword evidence="4" id="KW-1185">Reference proteome</keyword>
<dbReference type="InterPro" id="IPR021994">
    <property type="entry name" value="DUF3592"/>
</dbReference>
<evidence type="ECO:0000256" key="1">
    <source>
        <dbReference type="SAM" id="Phobius"/>
    </source>
</evidence>
<accession>A0A9X4NTK6</accession>
<dbReference type="Pfam" id="PF12158">
    <property type="entry name" value="DUF3592"/>
    <property type="match status" value="1"/>
</dbReference>
<reference evidence="3" key="1">
    <citation type="submission" date="2013-01" db="EMBL/GenBank/DDBJ databases">
        <title>Genome draft of Hydrogenophaga taeniospiralis 2K1.</title>
        <authorList>
            <person name="Gomila M."/>
            <person name="Lalucat J."/>
        </authorList>
    </citation>
    <scope>NUCLEOTIDE SEQUENCE</scope>
    <source>
        <strain evidence="3">CCUG 15921</strain>
    </source>
</reference>
<keyword evidence="1" id="KW-0812">Transmembrane</keyword>
<feature type="transmembrane region" description="Helical" evidence="1">
    <location>
        <begin position="209"/>
        <end position="229"/>
    </location>
</feature>
<organism evidence="3 4">
    <name type="scientific">Hydrogenophaga taeniospiralis CCUG 15921</name>
    <dbReference type="NCBI Taxonomy" id="1281780"/>
    <lineage>
        <taxon>Bacteria</taxon>
        <taxon>Pseudomonadati</taxon>
        <taxon>Pseudomonadota</taxon>
        <taxon>Betaproteobacteria</taxon>
        <taxon>Burkholderiales</taxon>
        <taxon>Comamonadaceae</taxon>
        <taxon>Hydrogenophaga</taxon>
    </lineage>
</organism>
<dbReference type="AlphaFoldDB" id="A0A9X4NTK6"/>
<sequence length="637" mass="69915">MGIAARLVTLLFSAVFALAFGGGGLYLGVLPLARTMSAAWEVRSWQAVPAEVLSSQLISNHDGDGTTYAVQARYRYSAGGRTHESTRVGLDPAAGLDNIGDWHQRWHARLNSARNQGQTVMVWVDPTDPTRSVLDPHIRWAMAIFHLPFALVFTGVGLGALWMFWGALSGRGTSAFGAARLRRSRTTDAAAQLAGGAAARSSASRSQRWLWVFALFWCGIAFPMAALFWMTGSPWWVKLFVSVFVVVGIGLLTLAWRQSVLAWRFAGATVRFVPAVPQAGEAFEVELALPPRALQNPPSGGRRLRLAQYRVDDAGSGTQERQVEALERAAAAMPDMAGGERWHARFELPADAPTHGGRRSGERVDWRLEILTAEGAVEVSYDVPVQETPARSAGHHPRATPDRFDRRAAWGREEAIPPRHGGWSVGDAPLPLPKQVQVVERPDVWEMRFRQRGWRWVAALALVPMGFFSVLWWRSAPRGSWLDALGSGPWWGAALLLLVALHAGTRQWRLRVRDDGLERELASWMWRRTRVLPLASLDHLFRKLLYTQTSGQTTTEFHALHAREAAAGPSVRLTPGLPGEASAVAVAQALQAAGEHRAGRFTPGALRAPSGASWRPAAGWLVWALWLLLLAVGPGWL</sequence>